<evidence type="ECO:0000259" key="1">
    <source>
        <dbReference type="PROSITE" id="PS51186"/>
    </source>
</evidence>
<proteinExistence type="predicted"/>
<comment type="caution">
    <text evidence="2">The sequence shown here is derived from an EMBL/GenBank/DDBJ whole genome shotgun (WGS) entry which is preliminary data.</text>
</comment>
<reference evidence="2 3" key="1">
    <citation type="submission" date="2020-08" db="EMBL/GenBank/DDBJ databases">
        <title>Genemic of Streptomyces polyaspartic.</title>
        <authorList>
            <person name="Liu W."/>
        </authorList>
    </citation>
    <scope>NUCLEOTIDE SEQUENCE [LARGE SCALE GENOMIC DNA]</scope>
    <source>
        <strain evidence="2 3">TRM66268-LWL</strain>
    </source>
</reference>
<feature type="domain" description="N-acetyltransferase" evidence="1">
    <location>
        <begin position="16"/>
        <end position="159"/>
    </location>
</feature>
<dbReference type="Pfam" id="PF13527">
    <property type="entry name" value="Acetyltransf_9"/>
    <property type="match status" value="1"/>
</dbReference>
<dbReference type="RefSeq" id="WP_187816494.1">
    <property type="nucleotide sequence ID" value="NZ_JACTVJ010000012.1"/>
</dbReference>
<dbReference type="EMBL" id="JACTVJ010000012">
    <property type="protein sequence ID" value="MBC9715871.1"/>
    <property type="molecule type" value="Genomic_DNA"/>
</dbReference>
<evidence type="ECO:0000313" key="3">
    <source>
        <dbReference type="Proteomes" id="UP000642284"/>
    </source>
</evidence>
<organism evidence="2 3">
    <name type="scientific">Streptomyces polyasparticus</name>
    <dbReference type="NCBI Taxonomy" id="2767826"/>
    <lineage>
        <taxon>Bacteria</taxon>
        <taxon>Bacillati</taxon>
        <taxon>Actinomycetota</taxon>
        <taxon>Actinomycetes</taxon>
        <taxon>Kitasatosporales</taxon>
        <taxon>Streptomycetaceae</taxon>
        <taxon>Streptomyces</taxon>
    </lineage>
</organism>
<name>A0ABR7SMZ7_9ACTN</name>
<sequence length="181" mass="19338">MPPSQPSAPDRALAAVRLPRYTKAELEEILGGGEDPFGVAEFGLTWLPKEDHFGVKDGARLVAHAGLRRLPIAVGGVATEVIGVGGVAVAPDVRGRGLARTVVGAALDHARTMGPRHALLFCRPPLVGLYQRLGWRVIEGEVLVEQPGSRVVTMPLRTMVTPLHKDASWPSGPVRLRSLPM</sequence>
<dbReference type="CDD" id="cd04301">
    <property type="entry name" value="NAT_SF"/>
    <property type="match status" value="1"/>
</dbReference>
<keyword evidence="3" id="KW-1185">Reference proteome</keyword>
<gene>
    <name evidence="2" type="ORF">H9Y04_25355</name>
</gene>
<dbReference type="SUPFAM" id="SSF55729">
    <property type="entry name" value="Acyl-CoA N-acyltransferases (Nat)"/>
    <property type="match status" value="1"/>
</dbReference>
<accession>A0ABR7SMZ7</accession>
<dbReference type="Proteomes" id="UP000642284">
    <property type="component" value="Unassembled WGS sequence"/>
</dbReference>
<dbReference type="InterPro" id="IPR000182">
    <property type="entry name" value="GNAT_dom"/>
</dbReference>
<dbReference type="InterPro" id="IPR016181">
    <property type="entry name" value="Acyl_CoA_acyltransferase"/>
</dbReference>
<protein>
    <submittedName>
        <fullName evidence="2">GNAT family N-acetyltransferase</fullName>
    </submittedName>
</protein>
<dbReference type="Gene3D" id="3.40.630.30">
    <property type="match status" value="1"/>
</dbReference>
<dbReference type="PROSITE" id="PS51186">
    <property type="entry name" value="GNAT"/>
    <property type="match status" value="1"/>
</dbReference>
<evidence type="ECO:0000313" key="2">
    <source>
        <dbReference type="EMBL" id="MBC9715871.1"/>
    </source>
</evidence>